<protein>
    <submittedName>
        <fullName evidence="1">Uncharacterized protein</fullName>
    </submittedName>
</protein>
<reference evidence="1" key="1">
    <citation type="submission" date="2021-03" db="EMBL/GenBank/DDBJ databases">
        <authorList>
            <consortium name="DOE Joint Genome Institute"/>
            <person name="Ahrendt S."/>
            <person name="Looney B.P."/>
            <person name="Miyauchi S."/>
            <person name="Morin E."/>
            <person name="Drula E."/>
            <person name="Courty P.E."/>
            <person name="Chicoki N."/>
            <person name="Fauchery L."/>
            <person name="Kohler A."/>
            <person name="Kuo A."/>
            <person name="Labutti K."/>
            <person name="Pangilinan J."/>
            <person name="Lipzen A."/>
            <person name="Riley R."/>
            <person name="Andreopoulos W."/>
            <person name="He G."/>
            <person name="Johnson J."/>
            <person name="Barry K.W."/>
            <person name="Grigoriev I.V."/>
            <person name="Nagy L."/>
            <person name="Hibbett D."/>
            <person name="Henrissat B."/>
            <person name="Matheny P.B."/>
            <person name="Labbe J."/>
            <person name="Martin F."/>
        </authorList>
    </citation>
    <scope>NUCLEOTIDE SEQUENCE</scope>
    <source>
        <strain evidence="1">HHB10654</strain>
    </source>
</reference>
<accession>A0ACB8SZ47</accession>
<organism evidence="1 2">
    <name type="scientific">Artomyces pyxidatus</name>
    <dbReference type="NCBI Taxonomy" id="48021"/>
    <lineage>
        <taxon>Eukaryota</taxon>
        <taxon>Fungi</taxon>
        <taxon>Dikarya</taxon>
        <taxon>Basidiomycota</taxon>
        <taxon>Agaricomycotina</taxon>
        <taxon>Agaricomycetes</taxon>
        <taxon>Russulales</taxon>
        <taxon>Auriscalpiaceae</taxon>
        <taxon>Artomyces</taxon>
    </lineage>
</organism>
<sequence>MSPVPSLPEELLSDILELAAPDSLNALLATNRAFNRISTPFLYHSVVIGTACKASFLTRTLASRPDIARHIRKLECKSASREVAQIVQAVADAGATLRELDVTLDGTWPPQPGVPEPLTREVPWLAIEGGEGDVDGGRAMGRALAALADVRQLRVRRRKACLTQARLQPVLEGLAQGVARWPSLEHATIAFRFGWQAAPESPDGLSLPVALSRARSLQTFQTELPAAWTPAIVTIGTNAALQRIVFTMPRIRTLAPTSGVRATRGAVHEECTRLVWEEHVIPGSDILKWGRRPDAQQWMQDVTRHARLFELIGGMGKMEL</sequence>
<gene>
    <name evidence="1" type="ORF">BV25DRAFT_744153</name>
</gene>
<dbReference type="EMBL" id="MU277211">
    <property type="protein sequence ID" value="KAI0061730.1"/>
    <property type="molecule type" value="Genomic_DNA"/>
</dbReference>
<proteinExistence type="predicted"/>
<evidence type="ECO:0000313" key="2">
    <source>
        <dbReference type="Proteomes" id="UP000814140"/>
    </source>
</evidence>
<dbReference type="Proteomes" id="UP000814140">
    <property type="component" value="Unassembled WGS sequence"/>
</dbReference>
<keyword evidence="2" id="KW-1185">Reference proteome</keyword>
<comment type="caution">
    <text evidence="1">The sequence shown here is derived from an EMBL/GenBank/DDBJ whole genome shotgun (WGS) entry which is preliminary data.</text>
</comment>
<name>A0ACB8SZ47_9AGAM</name>
<evidence type="ECO:0000313" key="1">
    <source>
        <dbReference type="EMBL" id="KAI0061730.1"/>
    </source>
</evidence>
<reference evidence="1" key="2">
    <citation type="journal article" date="2022" name="New Phytol.">
        <title>Evolutionary transition to the ectomycorrhizal habit in the genomes of a hyperdiverse lineage of mushroom-forming fungi.</title>
        <authorList>
            <person name="Looney B."/>
            <person name="Miyauchi S."/>
            <person name="Morin E."/>
            <person name="Drula E."/>
            <person name="Courty P.E."/>
            <person name="Kohler A."/>
            <person name="Kuo A."/>
            <person name="LaButti K."/>
            <person name="Pangilinan J."/>
            <person name="Lipzen A."/>
            <person name="Riley R."/>
            <person name="Andreopoulos W."/>
            <person name="He G."/>
            <person name="Johnson J."/>
            <person name="Nolan M."/>
            <person name="Tritt A."/>
            <person name="Barry K.W."/>
            <person name="Grigoriev I.V."/>
            <person name="Nagy L.G."/>
            <person name="Hibbett D."/>
            <person name="Henrissat B."/>
            <person name="Matheny P.B."/>
            <person name="Labbe J."/>
            <person name="Martin F.M."/>
        </authorList>
    </citation>
    <scope>NUCLEOTIDE SEQUENCE</scope>
    <source>
        <strain evidence="1">HHB10654</strain>
    </source>
</reference>